<feature type="signal peptide" evidence="9">
    <location>
        <begin position="1"/>
        <end position="23"/>
    </location>
</feature>
<organism evidence="11 12">
    <name type="scientific">Rasamsonia emersonii (strain ATCC 16479 / CBS 393.64 / IMI 116815)</name>
    <dbReference type="NCBI Taxonomy" id="1408163"/>
    <lineage>
        <taxon>Eukaryota</taxon>
        <taxon>Fungi</taxon>
        <taxon>Dikarya</taxon>
        <taxon>Ascomycota</taxon>
        <taxon>Pezizomycotina</taxon>
        <taxon>Eurotiomycetes</taxon>
        <taxon>Eurotiomycetidae</taxon>
        <taxon>Eurotiales</taxon>
        <taxon>Trichocomaceae</taxon>
        <taxon>Rasamsonia</taxon>
    </lineage>
</organism>
<dbReference type="Gene3D" id="2.10.250.10">
    <property type="entry name" value="Calreticulin/calnexin, P domain"/>
    <property type="match status" value="1"/>
</dbReference>
<keyword evidence="6 9" id="KW-0472">Membrane</keyword>
<keyword evidence="5 9" id="KW-1133">Transmembrane helix</keyword>
<evidence type="ECO:0000256" key="4">
    <source>
        <dbReference type="ARBA" id="ARBA00022824"/>
    </source>
</evidence>
<evidence type="ECO:0000256" key="6">
    <source>
        <dbReference type="ARBA" id="ARBA00023136"/>
    </source>
</evidence>
<dbReference type="GO" id="GO:0006457">
    <property type="term" value="P:protein folding"/>
    <property type="evidence" value="ECO:0007669"/>
    <property type="project" value="InterPro"/>
</dbReference>
<evidence type="ECO:0000313" key="11">
    <source>
        <dbReference type="EMBL" id="KKA21394.1"/>
    </source>
</evidence>
<gene>
    <name evidence="11" type="ORF">T310_4575</name>
</gene>
<dbReference type="Proteomes" id="UP000053958">
    <property type="component" value="Unassembled WGS sequence"/>
</dbReference>
<evidence type="ECO:0000256" key="1">
    <source>
        <dbReference type="ARBA" id="ARBA00004115"/>
    </source>
</evidence>
<feature type="chain" id="PRO_5005117168" evidence="9">
    <location>
        <begin position="24"/>
        <end position="564"/>
    </location>
</feature>
<dbReference type="PROSITE" id="PS00803">
    <property type="entry name" value="CALRETICULIN_1"/>
    <property type="match status" value="1"/>
</dbReference>
<dbReference type="FunFam" id="2.10.250.10:FF:000001">
    <property type="entry name" value="Calnexin homolog"/>
    <property type="match status" value="1"/>
</dbReference>
<protein>
    <submittedName>
        <fullName evidence="11">Calnexin</fullName>
    </submittedName>
</protein>
<dbReference type="InterPro" id="IPR013320">
    <property type="entry name" value="ConA-like_dom_sf"/>
</dbReference>
<dbReference type="PROSITE" id="PS00804">
    <property type="entry name" value="CALRETICULIN_2"/>
    <property type="match status" value="1"/>
</dbReference>
<accession>A0A0F4YT28</accession>
<dbReference type="OrthoDB" id="1938156at2759"/>
<comment type="similarity">
    <text evidence="2 9">Belongs to the calreticulin family.</text>
</comment>
<proteinExistence type="inferred from homology"/>
<name>A0A0F4YT28_RASE3</name>
<dbReference type="PRINTS" id="PR00626">
    <property type="entry name" value="CALRETICULIN"/>
</dbReference>
<evidence type="ECO:0000256" key="10">
    <source>
        <dbReference type="SAM" id="MobiDB-lite"/>
    </source>
</evidence>
<keyword evidence="12" id="KW-1185">Reference proteome</keyword>
<evidence type="ECO:0000256" key="8">
    <source>
        <dbReference type="PIRSR" id="PIRSR601580-3"/>
    </source>
</evidence>
<dbReference type="GeneID" id="25316923"/>
<dbReference type="PANTHER" id="PTHR11073:SF1">
    <property type="entry name" value="CALNEXIN 14D-RELATED"/>
    <property type="match status" value="1"/>
</dbReference>
<dbReference type="SUPFAM" id="SSF63887">
    <property type="entry name" value="P-domain of calnexin/calreticulin"/>
    <property type="match status" value="1"/>
</dbReference>
<dbReference type="InterPro" id="IPR018124">
    <property type="entry name" value="Calret/calnex_CS"/>
</dbReference>
<dbReference type="AlphaFoldDB" id="A0A0F4YT28"/>
<evidence type="ECO:0000256" key="2">
    <source>
        <dbReference type="ARBA" id="ARBA00010983"/>
    </source>
</evidence>
<feature type="compositionally biased region" description="Polar residues" evidence="10">
    <location>
        <begin position="549"/>
        <end position="564"/>
    </location>
</feature>
<comment type="caution">
    <text evidence="11">The sequence shown here is derived from an EMBL/GenBank/DDBJ whole genome shotgun (WGS) entry which is preliminary data.</text>
</comment>
<dbReference type="Pfam" id="PF00262">
    <property type="entry name" value="Calreticulin"/>
    <property type="match status" value="1"/>
</dbReference>
<comment type="subcellular location">
    <subcellularLocation>
        <location evidence="1">Endoplasmic reticulum membrane</location>
        <topology evidence="1">Single-pass type I membrane protein</topology>
    </subcellularLocation>
</comment>
<dbReference type="STRING" id="1408163.A0A0F4YT28"/>
<feature type="compositionally biased region" description="Basic and acidic residues" evidence="10">
    <location>
        <begin position="528"/>
        <end position="541"/>
    </location>
</feature>
<feature type="disulfide bond" evidence="8">
    <location>
        <begin position="142"/>
        <end position="176"/>
    </location>
</feature>
<dbReference type="PROSITE" id="PS00805">
    <property type="entry name" value="CALRETICULIN_REPEAT"/>
    <property type="match status" value="1"/>
</dbReference>
<dbReference type="EMBL" id="LASV01000186">
    <property type="protein sequence ID" value="KKA21394.1"/>
    <property type="molecule type" value="Genomic_DNA"/>
</dbReference>
<feature type="region of interest" description="Disordered" evidence="10">
    <location>
        <begin position="238"/>
        <end position="324"/>
    </location>
</feature>
<keyword evidence="4 9" id="KW-0256">Endoplasmic reticulum</keyword>
<evidence type="ECO:0000256" key="3">
    <source>
        <dbReference type="ARBA" id="ARBA00022692"/>
    </source>
</evidence>
<feature type="compositionally biased region" description="Basic and acidic residues" evidence="10">
    <location>
        <begin position="252"/>
        <end position="280"/>
    </location>
</feature>
<dbReference type="Gene3D" id="2.60.120.200">
    <property type="match status" value="1"/>
</dbReference>
<sequence>MRLNAALASAIFSSATLLGYVHADESEAAPDATSTGIARPTFTPTTIKAPFLEQFTDDWDRRWTPSHAKKQDSKSDEDWAYVGEWAVEEPTVFKGIEGDKGLVVKNAAAHHAISAKFPKKLDNKGKTLVVQYEVKLQNSLVCGGAYMKLLQDNKKLHAEEFSNATPYVIMFGPDKCGATNKVHFIFRHKNPKTGEYEEKHLKAPPAARTTKLTTLYTLIVRPDQTFEILIDGESAKNGTLLEDFTPPVNPPKEIDDPKDKKPDDWVDEPKIPDPNAKKPDDWDEDAPYEIVDEEATKPDDWLEDEPTTIPDPEAEKPEDWDDEEDGDWIPPSIPNPKCSEVSGCGPWKPPMKRNPAYKGKWTPPLIDNPAYKGPWAPRKIPNPNYFEDKTPANFEPIGAVGFEIWTMQNDILFDNIYIGHSVEDAEAFRKETFDVKKPIELAEEEAQKPKPVDKAQTSVSFKEAPLTYIREKVDLFVTEAKQNPIQAVKLVPEVAGGLGAILLATILFIVGAISASSPAPAGKGAAQKGKEAASAAKEKSAEGVSSSADTKSGATKRNTKSSSE</sequence>
<keyword evidence="9" id="KW-0732">Signal</keyword>
<evidence type="ECO:0000313" key="12">
    <source>
        <dbReference type="Proteomes" id="UP000053958"/>
    </source>
</evidence>
<evidence type="ECO:0000256" key="5">
    <source>
        <dbReference type="ARBA" id="ARBA00022989"/>
    </source>
</evidence>
<dbReference type="GO" id="GO:0036503">
    <property type="term" value="P:ERAD pathway"/>
    <property type="evidence" value="ECO:0007669"/>
    <property type="project" value="TreeGrafter"/>
</dbReference>
<dbReference type="GO" id="GO:0051082">
    <property type="term" value="F:unfolded protein binding"/>
    <property type="evidence" value="ECO:0007669"/>
    <property type="project" value="InterPro"/>
</dbReference>
<dbReference type="PANTHER" id="PTHR11073">
    <property type="entry name" value="CALRETICULIN AND CALNEXIN"/>
    <property type="match status" value="1"/>
</dbReference>
<dbReference type="FunFam" id="2.60.120.200:FF:000011">
    <property type="entry name" value="Probable calnexin"/>
    <property type="match status" value="1"/>
</dbReference>
<keyword evidence="8" id="KW-1015">Disulfide bond</keyword>
<keyword evidence="3 9" id="KW-0812">Transmembrane</keyword>
<dbReference type="RefSeq" id="XP_013328006.1">
    <property type="nucleotide sequence ID" value="XM_013472552.1"/>
</dbReference>
<dbReference type="InterPro" id="IPR001580">
    <property type="entry name" value="Calret/calnex"/>
</dbReference>
<dbReference type="GO" id="GO:0005509">
    <property type="term" value="F:calcium ion binding"/>
    <property type="evidence" value="ECO:0007669"/>
    <property type="project" value="InterPro"/>
</dbReference>
<feature type="compositionally biased region" description="Acidic residues" evidence="10">
    <location>
        <begin position="281"/>
        <end position="293"/>
    </location>
</feature>
<reference evidence="11 12" key="1">
    <citation type="submission" date="2015-04" db="EMBL/GenBank/DDBJ databases">
        <authorList>
            <person name="Heijne W.H."/>
            <person name="Fedorova N.D."/>
            <person name="Nierman W.C."/>
            <person name="Vollebregt A.W."/>
            <person name="Zhao Z."/>
            <person name="Wu L."/>
            <person name="Kumar M."/>
            <person name="Stam H."/>
            <person name="van den Berg M.A."/>
            <person name="Pel H.J."/>
        </authorList>
    </citation>
    <scope>NUCLEOTIDE SEQUENCE [LARGE SCALE GENOMIC DNA]</scope>
    <source>
        <strain evidence="11 12">CBS 393.64</strain>
    </source>
</reference>
<evidence type="ECO:0000256" key="7">
    <source>
        <dbReference type="ARBA" id="ARBA00023186"/>
    </source>
</evidence>
<dbReference type="SUPFAM" id="SSF49899">
    <property type="entry name" value="Concanavalin A-like lectins/glucanases"/>
    <property type="match status" value="2"/>
</dbReference>
<feature type="transmembrane region" description="Helical" evidence="9">
    <location>
        <begin position="494"/>
        <end position="513"/>
    </location>
</feature>
<dbReference type="InterPro" id="IPR009033">
    <property type="entry name" value="Calreticulin/calnexin_P_dom_sf"/>
</dbReference>
<dbReference type="GO" id="GO:0005789">
    <property type="term" value="C:endoplasmic reticulum membrane"/>
    <property type="evidence" value="ECO:0007669"/>
    <property type="project" value="UniProtKB-SubCell"/>
</dbReference>
<keyword evidence="7 9" id="KW-0143">Chaperone</keyword>
<evidence type="ECO:0000256" key="9">
    <source>
        <dbReference type="RuleBase" id="RU362126"/>
    </source>
</evidence>
<feature type="region of interest" description="Disordered" evidence="10">
    <location>
        <begin position="519"/>
        <end position="564"/>
    </location>
</feature>